<evidence type="ECO:0000313" key="2">
    <source>
        <dbReference type="Proteomes" id="UP000186817"/>
    </source>
</evidence>
<keyword evidence="2" id="KW-1185">Reference proteome</keyword>
<evidence type="ECO:0000313" key="1">
    <source>
        <dbReference type="EMBL" id="OLQ07665.1"/>
    </source>
</evidence>
<comment type="caution">
    <text evidence="1">The sequence shown here is derived from an EMBL/GenBank/DDBJ whole genome shotgun (WGS) entry which is preliminary data.</text>
</comment>
<name>A0A1Q9EJS2_SYMMI</name>
<dbReference type="Gene3D" id="3.30.420.10">
    <property type="entry name" value="Ribonuclease H-like superfamily/Ribonuclease H"/>
    <property type="match status" value="1"/>
</dbReference>
<proteinExistence type="predicted"/>
<protein>
    <recommendedName>
        <fullName evidence="3">Integrase catalytic domain-containing protein</fullName>
    </recommendedName>
</protein>
<dbReference type="Proteomes" id="UP000186817">
    <property type="component" value="Unassembled WGS sequence"/>
</dbReference>
<dbReference type="AlphaFoldDB" id="A0A1Q9EJS2"/>
<organism evidence="1 2">
    <name type="scientific">Symbiodinium microadriaticum</name>
    <name type="common">Dinoflagellate</name>
    <name type="synonym">Zooxanthella microadriatica</name>
    <dbReference type="NCBI Taxonomy" id="2951"/>
    <lineage>
        <taxon>Eukaryota</taxon>
        <taxon>Sar</taxon>
        <taxon>Alveolata</taxon>
        <taxon>Dinophyceae</taxon>
        <taxon>Suessiales</taxon>
        <taxon>Symbiodiniaceae</taxon>
        <taxon>Symbiodinium</taxon>
    </lineage>
</organism>
<accession>A0A1Q9EJS2</accession>
<dbReference type="OrthoDB" id="8190972at2759"/>
<dbReference type="InterPro" id="IPR036397">
    <property type="entry name" value="RNaseH_sf"/>
</dbReference>
<dbReference type="EMBL" id="LSRX01000134">
    <property type="protein sequence ID" value="OLQ07665.1"/>
    <property type="molecule type" value="Genomic_DNA"/>
</dbReference>
<sequence>MDSDLDRREEEAAEIIQGVDGPQERQRMTVWLIISRREEKGADAGLGGNAVAGDRTLMLEQLVYQLMDQNEALRTLKAVCKGAFQWMWCNDWLHKIKSSMTDLAPKAHEWWKRVTDEARAEYDKWCQAAPIQRAKVTGKPSAELMSDMFVRLEARGLAMLIKALPDTIYNTALAHRNTTCTGLLFITMKTYQPGGLVERGELLKGLTTLEVCNDASSAVATLQKWYRHLDRAKTMGISIPDSSLLLQGVDKCVQGLLQSHASLLFRMHTVRMQLQLDTVPTHQAVEEYVTTLLAEFELLAIAMPVKLAYGQCALLVNKEAPADLIDQSVASVQDQGGARHKQHRKILAPQGWTLSVDTAGPFPKGLDENSSKAKYLIVGVLSVPILSAQGESVEAPADRDPSVTLQEFAASLDDREWLVERGMELEEALGEPTNKEIAETRESWDAWNAVVKKSRAEWLEEAKVHYLPKVEMVDFVYTEAVESKRQHVVVGAISRMYAKAISDGLDVRRVHTDRGKEFNNSALKALCAKFGLHQTFAAVVVHPHLNGLGGLPFLCIFGAHPVPGVAETVDCARVDLVHEMSGNEGALGKDSDQGGKWDAGHLGWRMKVECQTRDFEADWAAEVALLFTVVEMPWKKAAKVRKESAKWIPAMTEEYESLVSKTGAVEEISDSDYRALIEDKVVSELRIPHDGGVLVMTKLPEDTNLLHVLKLQSENSLQAGTEGAQKVGVIALYVDDILIGAPKGIVEAVIAALQSQWELSSPEWVDKPGDNMKFAGFELERTAEGLRVHQESYVRDLLDQYHDEIPGEENAPAVKVYETSSLDPDAEVTSVVKRAQALIGQLLWLSNRTRPDLAYAVNLAAQKIVANPCEAVARAEHAIRYLRHAPGVSLHYKPATGNCGKWDQLKFQETATSLDSYSDASFAADEQTPGEVSKALLALLLLVQVSGVKADDLQNQFVADGGWLVGLEACWKYVSVGNWKVQVPFSLTAMDWILFWEGPVVQLG</sequence>
<reference evidence="1 2" key="1">
    <citation type="submission" date="2016-02" db="EMBL/GenBank/DDBJ databases">
        <title>Genome analysis of coral dinoflagellate symbionts highlights evolutionary adaptations to a symbiotic lifestyle.</title>
        <authorList>
            <person name="Aranda M."/>
            <person name="Li Y."/>
            <person name="Liew Y.J."/>
            <person name="Baumgarten S."/>
            <person name="Simakov O."/>
            <person name="Wilson M."/>
            <person name="Piel J."/>
            <person name="Ashoor H."/>
            <person name="Bougouffa S."/>
            <person name="Bajic V.B."/>
            <person name="Ryu T."/>
            <person name="Ravasi T."/>
            <person name="Bayer T."/>
            <person name="Micklem G."/>
            <person name="Kim H."/>
            <person name="Bhak J."/>
            <person name="Lajeunesse T.C."/>
            <person name="Voolstra C.R."/>
        </authorList>
    </citation>
    <scope>NUCLEOTIDE SEQUENCE [LARGE SCALE GENOMIC DNA]</scope>
    <source>
        <strain evidence="1 2">CCMP2467</strain>
    </source>
</reference>
<gene>
    <name evidence="1" type="ORF">AK812_SmicGene8938</name>
</gene>
<dbReference type="GO" id="GO:0003676">
    <property type="term" value="F:nucleic acid binding"/>
    <property type="evidence" value="ECO:0007669"/>
    <property type="project" value="InterPro"/>
</dbReference>
<evidence type="ECO:0008006" key="3">
    <source>
        <dbReference type="Google" id="ProtNLM"/>
    </source>
</evidence>